<dbReference type="VEuPathDB" id="TriTrypDB:BSAL_86060"/>
<sequence>MCPMFVPLISCFQTKKFKASQSWVTQSAEQHVSPDLLMTIVGLWLDIWTSAETQLLRSQSHSSPTAVIRSHFTEPVTLLECPKLFTPHHLKPTGAIIFFPTNDLKKSSTRYIEDLESHDDVVRGTYKLELVCLPKPGAIVKPVSLHEASRQQNLFAERDVLEPSVRNCGEIRPVKFSNDLRELGYSVMSTWEAPGIWPVQFTFTHSKNDTRSSAARITKLRLNSLN</sequence>
<evidence type="ECO:0000313" key="1">
    <source>
        <dbReference type="EMBL" id="CUG79307.1"/>
    </source>
</evidence>
<dbReference type="AlphaFoldDB" id="A0A0S4J7Y7"/>
<dbReference type="Proteomes" id="UP000051952">
    <property type="component" value="Unassembled WGS sequence"/>
</dbReference>
<evidence type="ECO:0000313" key="2">
    <source>
        <dbReference type="Proteomes" id="UP000051952"/>
    </source>
</evidence>
<protein>
    <submittedName>
        <fullName evidence="1">Uncharacterized protein</fullName>
    </submittedName>
</protein>
<accession>A0A0S4J7Y7</accession>
<dbReference type="EMBL" id="CYKH01001034">
    <property type="protein sequence ID" value="CUG79307.1"/>
    <property type="molecule type" value="Genomic_DNA"/>
</dbReference>
<reference evidence="2" key="1">
    <citation type="submission" date="2015-09" db="EMBL/GenBank/DDBJ databases">
        <authorList>
            <consortium name="Pathogen Informatics"/>
        </authorList>
    </citation>
    <scope>NUCLEOTIDE SEQUENCE [LARGE SCALE GENOMIC DNA]</scope>
    <source>
        <strain evidence="2">Lake Konstanz</strain>
    </source>
</reference>
<organism evidence="1 2">
    <name type="scientific">Bodo saltans</name>
    <name type="common">Flagellated protozoan</name>
    <dbReference type="NCBI Taxonomy" id="75058"/>
    <lineage>
        <taxon>Eukaryota</taxon>
        <taxon>Discoba</taxon>
        <taxon>Euglenozoa</taxon>
        <taxon>Kinetoplastea</taxon>
        <taxon>Metakinetoplastina</taxon>
        <taxon>Eubodonida</taxon>
        <taxon>Bodonidae</taxon>
        <taxon>Bodo</taxon>
    </lineage>
</organism>
<keyword evidence="2" id="KW-1185">Reference proteome</keyword>
<name>A0A0S4J7Y7_BODSA</name>
<proteinExistence type="predicted"/>
<gene>
    <name evidence="1" type="ORF">BSAL_86060</name>
</gene>